<organism evidence="2 3">
    <name type="scientific">Streptomyces coeruleorubidus</name>
    <dbReference type="NCBI Taxonomy" id="116188"/>
    <lineage>
        <taxon>Bacteria</taxon>
        <taxon>Bacillati</taxon>
        <taxon>Actinomycetota</taxon>
        <taxon>Actinomycetes</taxon>
        <taxon>Kitasatosporales</taxon>
        <taxon>Streptomycetaceae</taxon>
        <taxon>Streptomyces</taxon>
    </lineage>
</organism>
<reference evidence="2 3" key="2">
    <citation type="journal article" date="2024" name="Microb. Biotechnol.">
        <title>The involvement of multiple ABC transporters in daunorubicin efflux in Streptomyces coeruleorubidus.</title>
        <authorList>
            <person name="Dong J."/>
            <person name="Ning J."/>
            <person name="Tian Y."/>
            <person name="Li H."/>
            <person name="Chen H."/>
            <person name="Guan W."/>
        </authorList>
    </citation>
    <scope>NUCLEOTIDE SEQUENCE [LARGE SCALE GENOMIC DNA]</scope>
    <source>
        <strain evidence="2 3">CICC 11043</strain>
    </source>
</reference>
<dbReference type="Proteomes" id="UP001305002">
    <property type="component" value="Chromosome"/>
</dbReference>
<reference evidence="2 3" key="1">
    <citation type="journal article" date="2021" name="J. Microbiol. Biotechnol.">
        <title>An Efficient Markerless Deletion System Suitable for the Industrial Strains of Streptomyces.</title>
        <authorList>
            <person name="Dong J."/>
            <person name="Wei J."/>
            <person name="Li H."/>
            <person name="Zhao S."/>
            <person name="Guan W."/>
        </authorList>
    </citation>
    <scope>NUCLEOTIDE SEQUENCE [LARGE SCALE GENOMIC DNA]</scope>
    <source>
        <strain evidence="2 3">CICC 11043</strain>
    </source>
</reference>
<keyword evidence="3" id="KW-1185">Reference proteome</keyword>
<dbReference type="EMBL" id="CP137524">
    <property type="protein sequence ID" value="WOT39935.1"/>
    <property type="molecule type" value="Genomic_DNA"/>
</dbReference>
<name>A0ABZ0KQ22_STRC4</name>
<sequence>MRDLRIAPAVPRPLSLPPTRTARWSGRRWPLPLLVTVLLAQMAFAMVTTAVRQSPTIDEPVYVGAAVEYTHEHRLRHNPEHPPLGKGPGAGSGAAR</sequence>
<gene>
    <name evidence="2" type="ORF">R5U08_40055</name>
</gene>
<evidence type="ECO:0000313" key="2">
    <source>
        <dbReference type="EMBL" id="WOT39935.1"/>
    </source>
</evidence>
<feature type="region of interest" description="Disordered" evidence="1">
    <location>
        <begin position="73"/>
        <end position="96"/>
    </location>
</feature>
<protein>
    <submittedName>
        <fullName evidence="2">Uncharacterized protein</fullName>
    </submittedName>
</protein>
<accession>A0ABZ0KQ22</accession>
<evidence type="ECO:0000313" key="3">
    <source>
        <dbReference type="Proteomes" id="UP001305002"/>
    </source>
</evidence>
<dbReference type="RefSeq" id="WP_193506741.1">
    <property type="nucleotide sequence ID" value="NZ_BMSO01000015.1"/>
</dbReference>
<feature type="compositionally biased region" description="Gly residues" evidence="1">
    <location>
        <begin position="86"/>
        <end position="96"/>
    </location>
</feature>
<evidence type="ECO:0000256" key="1">
    <source>
        <dbReference type="SAM" id="MobiDB-lite"/>
    </source>
</evidence>
<proteinExistence type="predicted"/>